<feature type="compositionally biased region" description="Low complexity" evidence="1">
    <location>
        <begin position="142"/>
        <end position="163"/>
    </location>
</feature>
<dbReference type="AlphaFoldDB" id="A0A3G9G4R5"/>
<feature type="transmembrane region" description="Helical" evidence="2">
    <location>
        <begin position="20"/>
        <end position="38"/>
    </location>
</feature>
<name>A0A3G9G4R5_9CAUL</name>
<evidence type="ECO:0008006" key="5">
    <source>
        <dbReference type="Google" id="ProtNLM"/>
    </source>
</evidence>
<dbReference type="RefSeq" id="WP_126423308.1">
    <property type="nucleotide sequence ID" value="NZ_AP018828.1"/>
</dbReference>
<dbReference type="EMBL" id="AP018828">
    <property type="protein sequence ID" value="BBF81757.1"/>
    <property type="molecule type" value="Genomic_DNA"/>
</dbReference>
<reference evidence="4" key="2">
    <citation type="journal article" date="2017" name="Plant Physiol. Biochem.">
        <title>Differential oxidative and antioxidative response of duckweed Lemna minor toward plant growth promoting/inhibiting bacteria.</title>
        <authorList>
            <person name="Ishizawa H."/>
            <person name="Kuroda M."/>
            <person name="Morikawa M."/>
            <person name="Ike M."/>
        </authorList>
    </citation>
    <scope>NUCLEOTIDE SEQUENCE [LARGE SCALE GENOMIC DNA]</scope>
    <source>
        <strain evidence="4">M6</strain>
    </source>
</reference>
<proteinExistence type="predicted"/>
<feature type="transmembrane region" description="Helical" evidence="2">
    <location>
        <begin position="390"/>
        <end position="409"/>
    </location>
</feature>
<evidence type="ECO:0000313" key="4">
    <source>
        <dbReference type="Proteomes" id="UP000278756"/>
    </source>
</evidence>
<protein>
    <recommendedName>
        <fullName evidence="5">DUF4350 domain-containing protein</fullName>
    </recommendedName>
</protein>
<feature type="compositionally biased region" description="Low complexity" evidence="1">
    <location>
        <begin position="121"/>
        <end position="135"/>
    </location>
</feature>
<accession>A0A3G9G4R5</accession>
<gene>
    <name evidence="3" type="ORF">EM6_2365</name>
</gene>
<keyword evidence="2" id="KW-0812">Transmembrane</keyword>
<feature type="region of interest" description="Disordered" evidence="1">
    <location>
        <begin position="104"/>
        <end position="164"/>
    </location>
</feature>
<reference evidence="4" key="1">
    <citation type="journal article" date="2017" name="Biotechnol. Biofuels">
        <title>Evaluation of environmental bacterial communities as a factor affecting the growth of duckweed Lemna minor.</title>
        <authorList>
            <person name="Ishizawa H."/>
            <person name="Kuroda M."/>
            <person name="Morikawa M."/>
            <person name="Ike M."/>
        </authorList>
    </citation>
    <scope>NUCLEOTIDE SEQUENCE [LARGE SCALE GENOMIC DNA]</scope>
    <source>
        <strain evidence="4">M6</strain>
    </source>
</reference>
<organism evidence="3 4">
    <name type="scientific">Asticcacaulis excentricus</name>
    <dbReference type="NCBI Taxonomy" id="78587"/>
    <lineage>
        <taxon>Bacteria</taxon>
        <taxon>Pseudomonadati</taxon>
        <taxon>Pseudomonadota</taxon>
        <taxon>Alphaproteobacteria</taxon>
        <taxon>Caulobacterales</taxon>
        <taxon>Caulobacteraceae</taxon>
        <taxon>Asticcacaulis</taxon>
    </lineage>
</organism>
<evidence type="ECO:0000256" key="1">
    <source>
        <dbReference type="SAM" id="MobiDB-lite"/>
    </source>
</evidence>
<dbReference type="Proteomes" id="UP000278756">
    <property type="component" value="Chromosome 2"/>
</dbReference>
<evidence type="ECO:0000256" key="2">
    <source>
        <dbReference type="SAM" id="Phobius"/>
    </source>
</evidence>
<evidence type="ECO:0000313" key="3">
    <source>
        <dbReference type="EMBL" id="BBF81757.1"/>
    </source>
</evidence>
<sequence>MMRVPFVKKGLPPASRLLPVVVGVLIAGLFLMIGLVLITPHLEPAGRGQAANVTGYSAQGFKGLRDVLEASNYKTTLSRQETGPQKVSDLVIVTLDGDSALFNDDPEYYEPQPVPEEHRASSTSSATSSSQTSAQMQEKLKQAQAEASASQAAQEASSTSFQADMEAKKADDYWPTPSAEKAERLLYKPIGKVVLVVAPKWSASPMPSHPRWDINPHFQAPNRVFSQLTLLSPVTKQTVQEDGETRYKITYQRLNYALGRAPLGRYKSYALTPAAGQTTLTKAYTSGRIRGLQSLNGPNLTPLLLGPDGEVLLSRVNPMPGEKPFKSPVYLLSEPDLMDNQMLADPERVAGALSIIEAIAPGAKSVAFDVTFNNLANEQNLMHHVARAPFIGVPLCLLVLALAMLWSAYSRFGPAHDPSTDTPHGRGVTVLADNAARLIAKAGREPKLAPAYAQLVRDQALKALGLSRHSAGPDELAERLSEKHNTPERYSALRAEADRLSNPMQLLSWARRLHAWKHQITER</sequence>
<keyword evidence="2" id="KW-1133">Transmembrane helix</keyword>
<keyword evidence="2" id="KW-0472">Membrane</keyword>
<dbReference type="OrthoDB" id="7198805at2"/>